<protein>
    <submittedName>
        <fullName evidence="2">Uncharacterized protein</fullName>
    </submittedName>
</protein>
<gene>
    <name evidence="2" type="ORF">METZ01_LOCUS335711</name>
</gene>
<feature type="transmembrane region" description="Helical" evidence="1">
    <location>
        <begin position="62"/>
        <end position="82"/>
    </location>
</feature>
<feature type="transmembrane region" description="Helical" evidence="1">
    <location>
        <begin position="173"/>
        <end position="190"/>
    </location>
</feature>
<organism evidence="2">
    <name type="scientific">marine metagenome</name>
    <dbReference type="NCBI Taxonomy" id="408172"/>
    <lineage>
        <taxon>unclassified sequences</taxon>
        <taxon>metagenomes</taxon>
        <taxon>ecological metagenomes</taxon>
    </lineage>
</organism>
<dbReference type="EMBL" id="UINC01113326">
    <property type="protein sequence ID" value="SVC82857.1"/>
    <property type="molecule type" value="Genomic_DNA"/>
</dbReference>
<evidence type="ECO:0000256" key="1">
    <source>
        <dbReference type="SAM" id="Phobius"/>
    </source>
</evidence>
<keyword evidence="1" id="KW-1133">Transmembrane helix</keyword>
<name>A0A382QCU3_9ZZZZ</name>
<keyword evidence="1" id="KW-0812">Transmembrane</keyword>
<feature type="transmembrane region" description="Helical" evidence="1">
    <location>
        <begin position="223"/>
        <end position="240"/>
    </location>
</feature>
<feature type="transmembrane region" description="Helical" evidence="1">
    <location>
        <begin position="30"/>
        <end position="56"/>
    </location>
</feature>
<feature type="transmembrane region" description="Helical" evidence="1">
    <location>
        <begin position="247"/>
        <end position="267"/>
    </location>
</feature>
<feature type="non-terminal residue" evidence="2">
    <location>
        <position position="323"/>
    </location>
</feature>
<reference evidence="2" key="1">
    <citation type="submission" date="2018-05" db="EMBL/GenBank/DDBJ databases">
        <authorList>
            <person name="Lanie J.A."/>
            <person name="Ng W.-L."/>
            <person name="Kazmierczak K.M."/>
            <person name="Andrzejewski T.M."/>
            <person name="Davidsen T.M."/>
            <person name="Wayne K.J."/>
            <person name="Tettelin H."/>
            <person name="Glass J.I."/>
            <person name="Rusch D."/>
            <person name="Podicherti R."/>
            <person name="Tsui H.-C.T."/>
            <person name="Winkler M.E."/>
        </authorList>
    </citation>
    <scope>NUCLEOTIDE SEQUENCE</scope>
</reference>
<dbReference type="AlphaFoldDB" id="A0A382QCU3"/>
<keyword evidence="1" id="KW-0472">Membrane</keyword>
<sequence length="323" mass="37487">MTIPFFTYLVSIAVFITSLLWIVKLMGYNFILTLPGFFYVHFVVFIFFGSPVFFLLKGATNFQYIIATHLVMLIFPLGIAIMNKLMKIDYQLAFTSYMQEPVIDQQWRNQFLFLYLAILGIALSVTFLYYSKLEIIPFNFMINNIMGDINIVDLAKLRESSTTTFKLGKLHRYKYFMAQLIPFLVVLALLKSKLTKKNVWRLLFFILAVFAMYRSISDLQKKPLLDFIILLFTASWIFRGKINWKQVGILIGASFGILSLMYIYIMGLTNRPFLVLLEGISSRLFLGQTSPLFYYFSLFPSSHDFLHGASLPNPAGIFQFEHF</sequence>
<proteinExistence type="predicted"/>
<accession>A0A382QCU3</accession>
<evidence type="ECO:0000313" key="2">
    <source>
        <dbReference type="EMBL" id="SVC82857.1"/>
    </source>
</evidence>
<feature type="transmembrane region" description="Helical" evidence="1">
    <location>
        <begin position="199"/>
        <end position="217"/>
    </location>
</feature>
<feature type="transmembrane region" description="Helical" evidence="1">
    <location>
        <begin position="112"/>
        <end position="131"/>
    </location>
</feature>
<feature type="transmembrane region" description="Helical" evidence="1">
    <location>
        <begin position="6"/>
        <end position="23"/>
    </location>
</feature>